<evidence type="ECO:0000313" key="1">
    <source>
        <dbReference type="EMBL" id="CAB1446702.1"/>
    </source>
</evidence>
<sequence>MNHIPRAYSQFGTVQIAHRSVGSAPPPAHSLREARETQIRARSLGSAAFQINERLPQVWQEIFLMQSWETGPYHGNPLAMPSIRQARHYSKDAVIERERAGEREREVVALGWIQDQRYSEYGDPVIHLYASLAISATSIPEPTNRPLFCWTEGCALDKCGSGRDNSSLVETRGGKKERDFCLEGDRLL</sequence>
<organism evidence="1 2">
    <name type="scientific">Pleuronectes platessa</name>
    <name type="common">European plaice</name>
    <dbReference type="NCBI Taxonomy" id="8262"/>
    <lineage>
        <taxon>Eukaryota</taxon>
        <taxon>Metazoa</taxon>
        <taxon>Chordata</taxon>
        <taxon>Craniata</taxon>
        <taxon>Vertebrata</taxon>
        <taxon>Euteleostomi</taxon>
        <taxon>Actinopterygii</taxon>
        <taxon>Neopterygii</taxon>
        <taxon>Teleostei</taxon>
        <taxon>Neoteleostei</taxon>
        <taxon>Acanthomorphata</taxon>
        <taxon>Carangaria</taxon>
        <taxon>Pleuronectiformes</taxon>
        <taxon>Pleuronectoidei</taxon>
        <taxon>Pleuronectidae</taxon>
        <taxon>Pleuronectes</taxon>
    </lineage>
</organism>
<gene>
    <name evidence="1" type="ORF">PLEPLA_LOCUS34427</name>
</gene>
<protein>
    <submittedName>
        <fullName evidence="1">Uncharacterized protein</fullName>
    </submittedName>
</protein>
<dbReference type="AlphaFoldDB" id="A0A9N7VDT9"/>
<name>A0A9N7VDT9_PLEPL</name>
<accession>A0A9N7VDT9</accession>
<dbReference type="EMBL" id="CADEAL010003925">
    <property type="protein sequence ID" value="CAB1446702.1"/>
    <property type="molecule type" value="Genomic_DNA"/>
</dbReference>
<evidence type="ECO:0000313" key="2">
    <source>
        <dbReference type="Proteomes" id="UP001153269"/>
    </source>
</evidence>
<reference evidence="1" key="1">
    <citation type="submission" date="2020-03" db="EMBL/GenBank/DDBJ databases">
        <authorList>
            <person name="Weist P."/>
        </authorList>
    </citation>
    <scope>NUCLEOTIDE SEQUENCE</scope>
</reference>
<comment type="caution">
    <text evidence="1">The sequence shown here is derived from an EMBL/GenBank/DDBJ whole genome shotgun (WGS) entry which is preliminary data.</text>
</comment>
<keyword evidence="2" id="KW-1185">Reference proteome</keyword>
<proteinExistence type="predicted"/>
<dbReference type="Proteomes" id="UP001153269">
    <property type="component" value="Unassembled WGS sequence"/>
</dbReference>